<dbReference type="PANTHER" id="PTHR45947">
    <property type="entry name" value="SULFOQUINOVOSYL TRANSFERASE SQD2"/>
    <property type="match status" value="1"/>
</dbReference>
<evidence type="ECO:0000313" key="2">
    <source>
        <dbReference type="EMBL" id="MDC7692784.1"/>
    </source>
</evidence>
<dbReference type="RefSeq" id="WP_272739564.1">
    <property type="nucleotide sequence ID" value="NZ_JAQQKW010000001.1"/>
</dbReference>
<comment type="caution">
    <text evidence="2">The sequence shown here is derived from an EMBL/GenBank/DDBJ whole genome shotgun (WGS) entry which is preliminary data.</text>
</comment>
<dbReference type="PANTHER" id="PTHR45947:SF3">
    <property type="entry name" value="SULFOQUINOVOSYL TRANSFERASE SQD2"/>
    <property type="match status" value="1"/>
</dbReference>
<dbReference type="GO" id="GO:0016757">
    <property type="term" value="F:glycosyltransferase activity"/>
    <property type="evidence" value="ECO:0007669"/>
    <property type="project" value="UniProtKB-KW"/>
</dbReference>
<sequence length="400" mass="45857">MSRTEKRTLRPEGRRPRIAFVHEWFTHFAGSEKVLEAMHKDYPEADIFALIDVIPEKERPAFLKDRQIRTSFLQKLPFIRHYYRFLLPILPFAVEQINLAGYDIVVTNSHAVAKGVITGPNQLHICMCYTPMRYAWDLQDQYLENSKFPGPMQWLARWFLHKIRIWDVRTANGVDHFIAVSKYISRRIRKVYRRESTVIHCNVETDNFTIGAPAGDFYLAASRIVPYKKMKLIVEAFNEMPDKKLCVIGAGPGLKTLQAIAKSNVQVMGYQPYKVLLEKMQTARAFVFAAEEDFGIVPVEAQACGTPVVAYSVGGAAETVVDGVTGVHFHEQSVPAICAAVERLERIHGGFDRETIRAHALKFSTQRFQREFSELLEEKWRLHCEDIAIKPTEPKFEKIA</sequence>
<dbReference type="Pfam" id="PF00534">
    <property type="entry name" value="Glycos_transf_1"/>
    <property type="match status" value="1"/>
</dbReference>
<dbReference type="InterPro" id="IPR001296">
    <property type="entry name" value="Glyco_trans_1"/>
</dbReference>
<protein>
    <submittedName>
        <fullName evidence="2">Glycosyltransferase</fullName>
        <ecNumber evidence="2">2.4.-.-</ecNumber>
    </submittedName>
</protein>
<keyword evidence="2" id="KW-0328">Glycosyltransferase</keyword>
<evidence type="ECO:0000313" key="3">
    <source>
        <dbReference type="Proteomes" id="UP001216595"/>
    </source>
</evidence>
<keyword evidence="3" id="KW-1185">Reference proteome</keyword>
<dbReference type="InterPro" id="IPR050194">
    <property type="entry name" value="Glycosyltransferase_grp1"/>
</dbReference>
<evidence type="ECO:0000259" key="1">
    <source>
        <dbReference type="Pfam" id="PF00534"/>
    </source>
</evidence>
<keyword evidence="2" id="KW-0808">Transferase</keyword>
<feature type="domain" description="Glycosyl transferase family 1" evidence="1">
    <location>
        <begin position="217"/>
        <end position="345"/>
    </location>
</feature>
<dbReference type="EC" id="2.4.-.-" evidence="2"/>
<dbReference type="SUPFAM" id="SSF53756">
    <property type="entry name" value="UDP-Glycosyltransferase/glycogen phosphorylase"/>
    <property type="match status" value="1"/>
</dbReference>
<name>A0ABT5I9B9_9CAUL</name>
<dbReference type="Proteomes" id="UP001216595">
    <property type="component" value="Unassembled WGS sequence"/>
</dbReference>
<accession>A0ABT5I9B9</accession>
<dbReference type="Gene3D" id="3.40.50.2000">
    <property type="entry name" value="Glycogen Phosphorylase B"/>
    <property type="match status" value="2"/>
</dbReference>
<dbReference type="EMBL" id="JAQQKW010000001">
    <property type="protein sequence ID" value="MDC7692784.1"/>
    <property type="molecule type" value="Genomic_DNA"/>
</dbReference>
<gene>
    <name evidence="2" type="ORF">PQU94_00650</name>
</gene>
<reference evidence="2 3" key="1">
    <citation type="submission" date="2023-01" db="EMBL/GenBank/DDBJ databases">
        <title>Novel species of the genus Asticcacaulis isolated from rivers.</title>
        <authorList>
            <person name="Lu H."/>
        </authorList>
    </citation>
    <scope>NUCLEOTIDE SEQUENCE [LARGE SCALE GENOMIC DNA]</scope>
    <source>
        <strain evidence="2 3">DXS10W</strain>
    </source>
</reference>
<proteinExistence type="predicted"/>
<organism evidence="2 3">
    <name type="scientific">Asticcacaulis currens</name>
    <dbReference type="NCBI Taxonomy" id="2984210"/>
    <lineage>
        <taxon>Bacteria</taxon>
        <taxon>Pseudomonadati</taxon>
        <taxon>Pseudomonadota</taxon>
        <taxon>Alphaproteobacteria</taxon>
        <taxon>Caulobacterales</taxon>
        <taxon>Caulobacteraceae</taxon>
        <taxon>Asticcacaulis</taxon>
    </lineage>
</organism>